<evidence type="ECO:0000256" key="1">
    <source>
        <dbReference type="SAM" id="SignalP"/>
    </source>
</evidence>
<reference evidence="2 3" key="1">
    <citation type="submission" date="2017-10" db="EMBL/GenBank/DDBJ databases">
        <title>Sphingobium yanoikuyae S72.</title>
        <authorList>
            <person name="Sanchez E."/>
            <person name="Bustos P."/>
            <person name="Mendoza P."/>
            <person name="Guo X."/>
            <person name="Mendoza A."/>
        </authorList>
    </citation>
    <scope>NUCLEOTIDE SEQUENCE [LARGE SCALE GENOMIC DNA]</scope>
    <source>
        <strain evidence="2 3">S72</strain>
    </source>
</reference>
<keyword evidence="1" id="KW-0732">Signal</keyword>
<dbReference type="GeneID" id="57778403"/>
<sequence length="384" mass="42295">MAKSFGPAAIAMTAMLAPLIAAQPTKAAAAPPEIVDFLVQDVCLNDNGNIIVGMTPTDARCKKRRDLTSADRIPYHLTKVVPQNALDCGARRTIRDNILWQYQGNARAVSAVQIQKDACKTVGFIPAYFSVRWYDDQFAFVMGWWSRDKSGKGSGTVGGGISSQCPKGPHSSVRYFRNWLLTSRTVPANGTIGFAVNQKKSSNIGLSPISGPCPDDYPSKVLALWTRGDFTFSSGKRLNILLSHPYSQVDPSGLTPGKARQMERTYWTREFGQVRWEAWKRDDYTRSHDGKSASEMAEGFAEVGTCSKPFELKGAVTKGLTLGPVEQINGIYSQVATDVRTGEKHRWIMATCQDMSATVAPQDPKGDPMPAVQGIMPQFWDFWR</sequence>
<evidence type="ECO:0000313" key="2">
    <source>
        <dbReference type="EMBL" id="ATI81402.1"/>
    </source>
</evidence>
<dbReference type="RefSeq" id="WP_097384322.1">
    <property type="nucleotide sequence ID" value="NZ_CP023741.1"/>
</dbReference>
<feature type="chain" id="PRO_5013081328" evidence="1">
    <location>
        <begin position="30"/>
        <end position="384"/>
    </location>
</feature>
<accession>A0A291N244</accession>
<proteinExistence type="predicted"/>
<dbReference type="AlphaFoldDB" id="A0A291N244"/>
<dbReference type="KEGG" id="sya:A6768_16300"/>
<name>A0A291N244_SPHYA</name>
<gene>
    <name evidence="2" type="ORF">A6768_16300</name>
</gene>
<organism evidence="2 3">
    <name type="scientific">Sphingobium yanoikuyae</name>
    <name type="common">Sphingomonas yanoikuyae</name>
    <dbReference type="NCBI Taxonomy" id="13690"/>
    <lineage>
        <taxon>Bacteria</taxon>
        <taxon>Pseudomonadati</taxon>
        <taxon>Pseudomonadota</taxon>
        <taxon>Alphaproteobacteria</taxon>
        <taxon>Sphingomonadales</taxon>
        <taxon>Sphingomonadaceae</taxon>
        <taxon>Sphingobium</taxon>
    </lineage>
</organism>
<dbReference type="EMBL" id="CP023741">
    <property type="protein sequence ID" value="ATI81402.1"/>
    <property type="molecule type" value="Genomic_DNA"/>
</dbReference>
<feature type="signal peptide" evidence="1">
    <location>
        <begin position="1"/>
        <end position="29"/>
    </location>
</feature>
<evidence type="ECO:0000313" key="3">
    <source>
        <dbReference type="Proteomes" id="UP000219422"/>
    </source>
</evidence>
<dbReference type="Proteomes" id="UP000219422">
    <property type="component" value="Chromosome"/>
</dbReference>
<protein>
    <submittedName>
        <fullName evidence="2">Uncharacterized protein</fullName>
    </submittedName>
</protein>